<dbReference type="InterPro" id="IPR051603">
    <property type="entry name" value="Zinc-ADH_QOR/CCCR"/>
</dbReference>
<dbReference type="CDD" id="cd05289">
    <property type="entry name" value="MDR_like_2"/>
    <property type="match status" value="1"/>
</dbReference>
<accession>A0A5E4T5Y4</accession>
<dbReference type="GO" id="GO:0016491">
    <property type="term" value="F:oxidoreductase activity"/>
    <property type="evidence" value="ECO:0007669"/>
    <property type="project" value="InterPro"/>
</dbReference>
<dbReference type="InterPro" id="IPR013154">
    <property type="entry name" value="ADH-like_N"/>
</dbReference>
<dbReference type="Pfam" id="PF08240">
    <property type="entry name" value="ADH_N"/>
    <property type="match status" value="1"/>
</dbReference>
<dbReference type="Gene3D" id="3.90.180.10">
    <property type="entry name" value="Medium-chain alcohol dehydrogenases, catalytic domain"/>
    <property type="match status" value="1"/>
</dbReference>
<dbReference type="Proteomes" id="UP000414233">
    <property type="component" value="Unassembled WGS sequence"/>
</dbReference>
<dbReference type="PANTHER" id="PTHR44154:SF1">
    <property type="entry name" value="QUINONE OXIDOREDUCTASE"/>
    <property type="match status" value="1"/>
</dbReference>
<dbReference type="Pfam" id="PF13602">
    <property type="entry name" value="ADH_zinc_N_2"/>
    <property type="match status" value="1"/>
</dbReference>
<sequence>MQLEANATMRAVVMDRVGGPEVMKLASVLRPAPGPGEVLIKVAYAGVNPADWKCREGYLKSFMDYSFPFVIGFDLAGVVVDAGADVAGFETGMRVFAQSDVGAGKWGAYAEYAVVSEASVVRMPENLGFAQAAAVPTPALAAWTGLFDEGELQPGQRVLIHGGAGAVGAFAIQFARHAGAEVAVTCGDYNFDYVTTLGAQHTIDYRTQDIKTAVQAWSPSGVDLILDTIGCATLPAGLDMLRPGGTLVSILTLMQDDAGPDHAEAVRRGLRTRVAFSKMPSGRLLGQIADLLARGQVRVPRIASMPMESVAQAHRMVQDGTHRAKLVLQVANDMT</sequence>
<keyword evidence="4" id="KW-1185">Reference proteome</keyword>
<dbReference type="InterPro" id="IPR020843">
    <property type="entry name" value="ER"/>
</dbReference>
<feature type="domain" description="Enoyl reductase (ER)" evidence="2">
    <location>
        <begin position="18"/>
        <end position="328"/>
    </location>
</feature>
<dbReference type="SUPFAM" id="SSF51735">
    <property type="entry name" value="NAD(P)-binding Rossmann-fold domains"/>
    <property type="match status" value="1"/>
</dbReference>
<dbReference type="EC" id="2.3.1.239" evidence="3"/>
<dbReference type="GO" id="GO:0016746">
    <property type="term" value="F:acyltransferase activity"/>
    <property type="evidence" value="ECO:0007669"/>
    <property type="project" value="UniProtKB-KW"/>
</dbReference>
<keyword evidence="3" id="KW-0012">Acyltransferase</keyword>
<dbReference type="AlphaFoldDB" id="A0A5E4T5Y4"/>
<dbReference type="SMART" id="SM00829">
    <property type="entry name" value="PKS_ER"/>
    <property type="match status" value="1"/>
</dbReference>
<reference evidence="3 4" key="1">
    <citation type="submission" date="2019-08" db="EMBL/GenBank/DDBJ databases">
        <authorList>
            <person name="Peeters C."/>
        </authorList>
    </citation>
    <scope>NUCLEOTIDE SEQUENCE [LARGE SCALE GENOMIC DNA]</scope>
    <source>
        <strain evidence="3 4">LMG 30175</strain>
    </source>
</reference>
<name>A0A5E4T5Y4_9BURK</name>
<dbReference type="EMBL" id="CABPRZ010000003">
    <property type="protein sequence ID" value="VVD81459.1"/>
    <property type="molecule type" value="Genomic_DNA"/>
</dbReference>
<evidence type="ECO:0000313" key="3">
    <source>
        <dbReference type="EMBL" id="VVD81459.1"/>
    </source>
</evidence>
<dbReference type="PANTHER" id="PTHR44154">
    <property type="entry name" value="QUINONE OXIDOREDUCTASE"/>
    <property type="match status" value="1"/>
</dbReference>
<dbReference type="InterPro" id="IPR036291">
    <property type="entry name" value="NAD(P)-bd_dom_sf"/>
</dbReference>
<evidence type="ECO:0000259" key="2">
    <source>
        <dbReference type="SMART" id="SM00829"/>
    </source>
</evidence>
<protein>
    <submittedName>
        <fullName evidence="3">Narbonolide/10-deoxymethynolide synthase PikA2, modules 3 and 4</fullName>
        <ecNumber evidence="3">2.3.1.239</ecNumber>
    </submittedName>
</protein>
<gene>
    <name evidence="3" type="primary">pikAII_1</name>
    <name evidence="3" type="ORF">PTE30175_01085</name>
</gene>
<evidence type="ECO:0000313" key="4">
    <source>
        <dbReference type="Proteomes" id="UP000414233"/>
    </source>
</evidence>
<keyword evidence="1" id="KW-0521">NADP</keyword>
<dbReference type="SUPFAM" id="SSF50129">
    <property type="entry name" value="GroES-like"/>
    <property type="match status" value="1"/>
</dbReference>
<dbReference type="InterPro" id="IPR011032">
    <property type="entry name" value="GroES-like_sf"/>
</dbReference>
<keyword evidence="3" id="KW-0808">Transferase</keyword>
<proteinExistence type="predicted"/>
<dbReference type="Gene3D" id="3.40.50.720">
    <property type="entry name" value="NAD(P)-binding Rossmann-like Domain"/>
    <property type="match status" value="1"/>
</dbReference>
<evidence type="ECO:0000256" key="1">
    <source>
        <dbReference type="ARBA" id="ARBA00022857"/>
    </source>
</evidence>
<organism evidence="3 4">
    <name type="scientific">Pandoraea terrae</name>
    <dbReference type="NCBI Taxonomy" id="1537710"/>
    <lineage>
        <taxon>Bacteria</taxon>
        <taxon>Pseudomonadati</taxon>
        <taxon>Pseudomonadota</taxon>
        <taxon>Betaproteobacteria</taxon>
        <taxon>Burkholderiales</taxon>
        <taxon>Burkholderiaceae</taxon>
        <taxon>Pandoraea</taxon>
    </lineage>
</organism>